<feature type="domain" description="Ribosome-associated protein quality control protein P2 RNA-binding" evidence="2">
    <location>
        <begin position="104"/>
        <end position="160"/>
    </location>
</feature>
<dbReference type="Gene3D" id="3.30.70.330">
    <property type="match status" value="1"/>
</dbReference>
<evidence type="ECO:0000256" key="1">
    <source>
        <dbReference type="PROSITE-ProRule" id="PRU00182"/>
    </source>
</evidence>
<sequence>MGFHRERMLSHLPPGEVREKMARIIDLAELCRRSSKQQVTDFLEPFLLKTAMDILRGLDDVSVLDDGGYPEAERKRLVLLPGEWELPDSRSCWLMGEVRGEVDKIGHRDYLGSLLGLGIRREKMGDLKLTKKGCAVLVDRDVAAYVEAHWNQVQRFPLSVRLGDGDEKPDFIEKGEEKSVTVASLRFDAIVAAIWHLSRSKADEAISRGLLRVNGLETSDGSRMASVKDILSLRGFGRAILREIGGPTKKGRIRITIWQPVDR</sequence>
<dbReference type="Pfam" id="PF17774">
    <property type="entry name" value="YlmH_RBD"/>
    <property type="match status" value="1"/>
</dbReference>
<dbReference type="Proteomes" id="UP000430670">
    <property type="component" value="Unassembled WGS sequence"/>
</dbReference>
<protein>
    <recommendedName>
        <fullName evidence="2">Ribosome-associated protein quality control protein P2 RNA-binding domain-containing protein</fullName>
    </recommendedName>
</protein>
<name>A0A6I3SCA9_HELMO</name>
<comment type="caution">
    <text evidence="3">The sequence shown here is derived from an EMBL/GenBank/DDBJ whole genome shotgun (WGS) entry which is preliminary data.</text>
</comment>
<dbReference type="InterPro" id="IPR012677">
    <property type="entry name" value="Nucleotide-bd_a/b_plait_sf"/>
</dbReference>
<keyword evidence="1" id="KW-0694">RNA-binding</keyword>
<dbReference type="Gene3D" id="3.30.1370.160">
    <property type="match status" value="1"/>
</dbReference>
<reference evidence="3 4" key="1">
    <citation type="submission" date="2019-11" db="EMBL/GenBank/DDBJ databases">
        <title>Whole-genome sequence of a the green, strictly anaerobic photosynthetic bacterium Heliobacillus mobilis DSM 6151.</title>
        <authorList>
            <person name="Kyndt J.A."/>
            <person name="Meyer T.E."/>
        </authorList>
    </citation>
    <scope>NUCLEOTIDE SEQUENCE [LARGE SCALE GENOMIC DNA]</scope>
    <source>
        <strain evidence="3 4">DSM 6151</strain>
    </source>
</reference>
<proteinExistence type="predicted"/>
<evidence type="ECO:0000313" key="3">
    <source>
        <dbReference type="EMBL" id="MTV47599.1"/>
    </source>
</evidence>
<dbReference type="CDD" id="cd00165">
    <property type="entry name" value="S4"/>
    <property type="match status" value="1"/>
</dbReference>
<dbReference type="OrthoDB" id="9812787at2"/>
<dbReference type="AlphaFoldDB" id="A0A6I3SCA9"/>
<organism evidence="3 4">
    <name type="scientific">Heliobacterium mobile</name>
    <name type="common">Heliobacillus mobilis</name>
    <dbReference type="NCBI Taxonomy" id="28064"/>
    <lineage>
        <taxon>Bacteria</taxon>
        <taxon>Bacillati</taxon>
        <taxon>Bacillota</taxon>
        <taxon>Clostridia</taxon>
        <taxon>Eubacteriales</taxon>
        <taxon>Heliobacteriaceae</taxon>
        <taxon>Heliobacterium</taxon>
    </lineage>
</organism>
<dbReference type="SUPFAM" id="SSF55174">
    <property type="entry name" value="Alpha-L RNA-binding motif"/>
    <property type="match status" value="1"/>
</dbReference>
<evidence type="ECO:0000313" key="4">
    <source>
        <dbReference type="Proteomes" id="UP000430670"/>
    </source>
</evidence>
<evidence type="ECO:0000259" key="2">
    <source>
        <dbReference type="Pfam" id="PF17774"/>
    </source>
</evidence>
<dbReference type="EMBL" id="WNKU01000001">
    <property type="protein sequence ID" value="MTV47599.1"/>
    <property type="molecule type" value="Genomic_DNA"/>
</dbReference>
<accession>A0A6I3SCA9</accession>
<gene>
    <name evidence="3" type="ORF">GJ688_01220</name>
</gene>
<dbReference type="InterPro" id="IPR040591">
    <property type="entry name" value="RqcP2_RBD"/>
</dbReference>
<dbReference type="PROSITE" id="PS50889">
    <property type="entry name" value="S4"/>
    <property type="match status" value="1"/>
</dbReference>
<keyword evidence="4" id="KW-1185">Reference proteome</keyword>
<dbReference type="GO" id="GO:0003723">
    <property type="term" value="F:RNA binding"/>
    <property type="evidence" value="ECO:0007669"/>
    <property type="project" value="UniProtKB-KW"/>
</dbReference>